<organism evidence="1 2">
    <name type="scientific">Lacrimispora xylanolytica</name>
    <dbReference type="NCBI Taxonomy" id="29375"/>
    <lineage>
        <taxon>Bacteria</taxon>
        <taxon>Bacillati</taxon>
        <taxon>Bacillota</taxon>
        <taxon>Clostridia</taxon>
        <taxon>Lachnospirales</taxon>
        <taxon>Lachnospiraceae</taxon>
        <taxon>Lacrimispora</taxon>
    </lineage>
</organism>
<name>A0ABY7ACP8_9FIRM</name>
<evidence type="ECO:0008006" key="3">
    <source>
        <dbReference type="Google" id="ProtNLM"/>
    </source>
</evidence>
<dbReference type="EMBL" id="CP113524">
    <property type="protein sequence ID" value="WAJ23301.1"/>
    <property type="molecule type" value="Genomic_DNA"/>
</dbReference>
<dbReference type="RefSeq" id="WP_024835046.1">
    <property type="nucleotide sequence ID" value="NZ_CP113524.1"/>
</dbReference>
<dbReference type="Proteomes" id="UP001163115">
    <property type="component" value="Chromosome"/>
</dbReference>
<keyword evidence="2" id="KW-1185">Reference proteome</keyword>
<protein>
    <recommendedName>
        <fullName evidence="3">MORN repeat protein</fullName>
    </recommendedName>
</protein>
<proteinExistence type="predicted"/>
<evidence type="ECO:0000313" key="1">
    <source>
        <dbReference type="EMBL" id="WAJ23301.1"/>
    </source>
</evidence>
<evidence type="ECO:0000313" key="2">
    <source>
        <dbReference type="Proteomes" id="UP001163115"/>
    </source>
</evidence>
<reference evidence="1" key="1">
    <citation type="submission" date="2022-11" db="EMBL/GenBank/DDBJ databases">
        <title>Lacrimispora xylanolytica sy1, complete genome.</title>
        <authorList>
            <person name="Choi S."/>
        </authorList>
    </citation>
    <scope>NUCLEOTIDE SEQUENCE</scope>
    <source>
        <strain evidence="1">Sy1</strain>
    </source>
</reference>
<accession>A0ABY7ACP8</accession>
<sequence>MVRYWSWEGSYVGVRQKDYLVACDGTILGRFYGTEIYNQNGVYIGELGRSQRLIKNLNKTNNRRPAFSFYVKGTITAPLKNSAPYPLAQGFADFSRSQSL</sequence>
<gene>
    <name evidence="1" type="ORF">OW255_17285</name>
</gene>